<evidence type="ECO:0000259" key="6">
    <source>
        <dbReference type="Pfam" id="PF00441"/>
    </source>
</evidence>
<comment type="cofactor">
    <cofactor evidence="1">
        <name>FAD</name>
        <dbReference type="ChEBI" id="CHEBI:57692"/>
    </cofactor>
</comment>
<evidence type="ECO:0000259" key="7">
    <source>
        <dbReference type="Pfam" id="PF02770"/>
    </source>
</evidence>
<evidence type="ECO:0000313" key="11">
    <source>
        <dbReference type="Proteomes" id="UP000672657"/>
    </source>
</evidence>
<dbReference type="Pfam" id="PF12806">
    <property type="entry name" value="Acyl-CoA_dh_C"/>
    <property type="match status" value="1"/>
</dbReference>
<dbReference type="InterPro" id="IPR052166">
    <property type="entry name" value="Diverse_Acyl-CoA_DH"/>
</dbReference>
<sequence>MRTYTAPLRDMSFVIDEWLGAPSDWASMPKFSELDAGTAAQVLEEAARFARGRLAPLNASGDLEGARFSDGAVRMPEGFAAAYRDYAAGGWPGLAAEPEEGGQGLPQLLNVAWIEMLAAANHAWLMSPGLSHGAAECLREHGSPWLKAQYLDKLVSGECLSSMCLTEAQAGSDLGLIAAKAVPADTRQEAEPAYRITGTKIFITGGDHDLTPNIVHLVLARLPDAPAGSRGLSLFLVPKRRESAAQPEMNAVTCQGIEKKMGPKASPTCTMQFDGALGWMVGQPHRGLQAMFVMMNAARLQVAMQGLGHAESATQCAIAYAADRRQSRAVGSAAHAGQPSRADAIILLPAIRRALLDLHCVAEGARMVGYWLAHCLDLAAAAPESGRREEAALLASLLTPVAKASFTEAGFQSASKAMQVLGGYGYMHEFGVEQTLRDSRVSMIYEGTNEVQAVDFVVRKTIADSGKGLNRLLDVVRKEAEAATCDETRRVAQQLLRLCDQTAAAAAALIAESEPDPELSYRVAGDFLAMVDILLHTFAWARAFRIARPLADSPFYARKCETARYFFAYRLGDFDYRRSLVERGRANVLPHVNPA</sequence>
<accession>A0ABM8TRX6</accession>
<reference evidence="10 11" key="1">
    <citation type="submission" date="2021-03" db="EMBL/GenBank/DDBJ databases">
        <authorList>
            <person name="Peeters C."/>
        </authorList>
    </citation>
    <scope>NUCLEOTIDE SEQUENCE [LARGE SCALE GENOMIC DNA]</scope>
    <source>
        <strain evidence="10 11">LMG 26411</strain>
    </source>
</reference>
<dbReference type="SUPFAM" id="SSF56645">
    <property type="entry name" value="Acyl-CoA dehydrogenase NM domain-like"/>
    <property type="match status" value="1"/>
</dbReference>
<dbReference type="InterPro" id="IPR009075">
    <property type="entry name" value="AcylCo_DH/oxidase_C"/>
</dbReference>
<dbReference type="GO" id="GO:0016491">
    <property type="term" value="F:oxidoreductase activity"/>
    <property type="evidence" value="ECO:0007669"/>
    <property type="project" value="UniProtKB-KW"/>
</dbReference>
<dbReference type="InterPro" id="IPR046373">
    <property type="entry name" value="Acyl-CoA_Oxase/DH_mid-dom_sf"/>
</dbReference>
<feature type="domain" description="Acyl-CoA dehydrogenase/oxidase C-terminal" evidence="6">
    <location>
        <begin position="286"/>
        <end position="453"/>
    </location>
</feature>
<dbReference type="RefSeq" id="WP_211957214.1">
    <property type="nucleotide sequence ID" value="NZ_CAJPVI010000053.1"/>
</dbReference>
<comment type="similarity">
    <text evidence="2">Belongs to the acyl-CoA dehydrogenase family.</text>
</comment>
<evidence type="ECO:0000256" key="3">
    <source>
        <dbReference type="ARBA" id="ARBA00022630"/>
    </source>
</evidence>
<evidence type="ECO:0000256" key="4">
    <source>
        <dbReference type="ARBA" id="ARBA00022827"/>
    </source>
</evidence>
<dbReference type="SUPFAM" id="SSF47203">
    <property type="entry name" value="Acyl-CoA dehydrogenase C-terminal domain-like"/>
    <property type="match status" value="1"/>
</dbReference>
<dbReference type="Pfam" id="PF02771">
    <property type="entry name" value="Acyl-CoA_dh_N"/>
    <property type="match status" value="1"/>
</dbReference>
<evidence type="ECO:0000256" key="2">
    <source>
        <dbReference type="ARBA" id="ARBA00009347"/>
    </source>
</evidence>
<keyword evidence="3" id="KW-0285">Flavoprotein</keyword>
<evidence type="ECO:0000259" key="9">
    <source>
        <dbReference type="Pfam" id="PF12806"/>
    </source>
</evidence>
<dbReference type="InterPro" id="IPR013786">
    <property type="entry name" value="AcylCoA_DH/ox_N"/>
</dbReference>
<dbReference type="InterPro" id="IPR009100">
    <property type="entry name" value="AcylCoA_DH/oxidase_NM_dom_sf"/>
</dbReference>
<comment type="caution">
    <text evidence="10">The sequence shown here is derived from an EMBL/GenBank/DDBJ whole genome shotgun (WGS) entry which is preliminary data.</text>
</comment>
<dbReference type="InterPro" id="IPR037069">
    <property type="entry name" value="AcylCoA_DH/ox_N_sf"/>
</dbReference>
<keyword evidence="5 10" id="KW-0560">Oxidoreductase</keyword>
<dbReference type="Pfam" id="PF00441">
    <property type="entry name" value="Acyl-CoA_dh_1"/>
    <property type="match status" value="1"/>
</dbReference>
<dbReference type="EMBL" id="CAJPVI010000053">
    <property type="protein sequence ID" value="CAG2159025.1"/>
    <property type="molecule type" value="Genomic_DNA"/>
</dbReference>
<dbReference type="InterPro" id="IPR006091">
    <property type="entry name" value="Acyl-CoA_Oxase/DH_mid-dom"/>
</dbReference>
<evidence type="ECO:0000313" key="10">
    <source>
        <dbReference type="EMBL" id="CAG2159025.1"/>
    </source>
</evidence>
<dbReference type="Pfam" id="PF02770">
    <property type="entry name" value="Acyl-CoA_dh_M"/>
    <property type="match status" value="1"/>
</dbReference>
<keyword evidence="11" id="KW-1185">Reference proteome</keyword>
<dbReference type="Gene3D" id="2.40.110.10">
    <property type="entry name" value="Butyryl-CoA Dehydrogenase, subunit A, domain 2"/>
    <property type="match status" value="1"/>
</dbReference>
<dbReference type="Proteomes" id="UP000672657">
    <property type="component" value="Unassembled WGS sequence"/>
</dbReference>
<protein>
    <submittedName>
        <fullName evidence="10">3-methylmercaptopropionyl-CoA dehydrogenase</fullName>
        <ecNumber evidence="10">1.3.8.-</ecNumber>
    </submittedName>
</protein>
<organism evidence="10 11">
    <name type="scientific">Cupriavidus numazuensis</name>
    <dbReference type="NCBI Taxonomy" id="221992"/>
    <lineage>
        <taxon>Bacteria</taxon>
        <taxon>Pseudomonadati</taxon>
        <taxon>Pseudomonadota</taxon>
        <taxon>Betaproteobacteria</taxon>
        <taxon>Burkholderiales</taxon>
        <taxon>Burkholderiaceae</taxon>
        <taxon>Cupriavidus</taxon>
    </lineage>
</organism>
<dbReference type="InterPro" id="IPR036250">
    <property type="entry name" value="AcylCo_DH-like_C"/>
</dbReference>
<dbReference type="Gene3D" id="1.10.540.10">
    <property type="entry name" value="Acyl-CoA dehydrogenase/oxidase, N-terminal domain"/>
    <property type="match status" value="1"/>
</dbReference>
<feature type="domain" description="Acetyl-CoA dehydrogenase-like C-terminal" evidence="9">
    <location>
        <begin position="480"/>
        <end position="588"/>
    </location>
</feature>
<keyword evidence="4" id="KW-0274">FAD</keyword>
<evidence type="ECO:0000256" key="5">
    <source>
        <dbReference type="ARBA" id="ARBA00023002"/>
    </source>
</evidence>
<dbReference type="EC" id="1.3.8.-" evidence="10"/>
<dbReference type="PANTHER" id="PTHR42803">
    <property type="entry name" value="ACYL-COA DEHYDROGENASE"/>
    <property type="match status" value="1"/>
</dbReference>
<name>A0ABM8TRX6_9BURK</name>
<gene>
    <name evidence="10" type="primary">dmdC_7</name>
    <name evidence="10" type="ORF">LMG26411_06379</name>
</gene>
<evidence type="ECO:0000259" key="8">
    <source>
        <dbReference type="Pfam" id="PF02771"/>
    </source>
</evidence>
<feature type="domain" description="Acyl-CoA oxidase/dehydrogenase middle" evidence="7">
    <location>
        <begin position="162"/>
        <end position="275"/>
    </location>
</feature>
<dbReference type="Gene3D" id="1.20.140.10">
    <property type="entry name" value="Butyryl-CoA Dehydrogenase, subunit A, domain 3"/>
    <property type="match status" value="1"/>
</dbReference>
<evidence type="ECO:0000256" key="1">
    <source>
        <dbReference type="ARBA" id="ARBA00001974"/>
    </source>
</evidence>
<dbReference type="PANTHER" id="PTHR42803:SF1">
    <property type="entry name" value="BROAD-SPECIFICITY LINEAR ACYL-COA DEHYDROGENASE FADE5"/>
    <property type="match status" value="1"/>
</dbReference>
<feature type="domain" description="Acyl-CoA dehydrogenase/oxidase N-terminal" evidence="8">
    <location>
        <begin position="41"/>
        <end position="158"/>
    </location>
</feature>
<dbReference type="InterPro" id="IPR025878">
    <property type="entry name" value="Acyl-CoA_dh-like_C_dom"/>
</dbReference>
<proteinExistence type="inferred from homology"/>